<feature type="transmembrane region" description="Helical" evidence="9">
    <location>
        <begin position="336"/>
        <end position="358"/>
    </location>
</feature>
<dbReference type="Proteomes" id="UP000463939">
    <property type="component" value="Chromosome"/>
</dbReference>
<evidence type="ECO:0000256" key="3">
    <source>
        <dbReference type="ARBA" id="ARBA00022475"/>
    </source>
</evidence>
<evidence type="ECO:0000256" key="1">
    <source>
        <dbReference type="ARBA" id="ARBA00004429"/>
    </source>
</evidence>
<dbReference type="KEGG" id="sniv:SFSGTM_12030"/>
<evidence type="ECO:0000313" key="10">
    <source>
        <dbReference type="EMBL" id="BBP00495.1"/>
    </source>
</evidence>
<organism evidence="10 11">
    <name type="scientific">Sulfuriferula nivalis</name>
    <dbReference type="NCBI Taxonomy" id="2675298"/>
    <lineage>
        <taxon>Bacteria</taxon>
        <taxon>Pseudomonadati</taxon>
        <taxon>Pseudomonadota</taxon>
        <taxon>Betaproteobacteria</taxon>
        <taxon>Nitrosomonadales</taxon>
        <taxon>Sulfuricellaceae</taxon>
        <taxon>Sulfuriferula</taxon>
    </lineage>
</organism>
<gene>
    <name evidence="10" type="ORF">SFSGTM_12030</name>
</gene>
<evidence type="ECO:0000256" key="8">
    <source>
        <dbReference type="ARBA" id="ARBA00035655"/>
    </source>
</evidence>
<dbReference type="PANTHER" id="PTHR30574:SF1">
    <property type="entry name" value="SULPHUR TRANSPORT DOMAIN-CONTAINING PROTEIN"/>
    <property type="match status" value="1"/>
</dbReference>
<evidence type="ECO:0000256" key="5">
    <source>
        <dbReference type="ARBA" id="ARBA00022692"/>
    </source>
</evidence>
<keyword evidence="5 9" id="KW-0812">Transmembrane</keyword>
<protein>
    <recommendedName>
        <fullName evidence="12">YeeE/YedE family protein</fullName>
    </recommendedName>
</protein>
<dbReference type="AlphaFoldDB" id="A0A809RFX9"/>
<evidence type="ECO:0000256" key="4">
    <source>
        <dbReference type="ARBA" id="ARBA00022519"/>
    </source>
</evidence>
<name>A0A809RFX9_9PROT</name>
<evidence type="ECO:0000256" key="6">
    <source>
        <dbReference type="ARBA" id="ARBA00022989"/>
    </source>
</evidence>
<evidence type="ECO:0000256" key="7">
    <source>
        <dbReference type="ARBA" id="ARBA00023136"/>
    </source>
</evidence>
<comment type="similarity">
    <text evidence="8">Belongs to the TsuA/YedE (TC 9.B.102) family.</text>
</comment>
<dbReference type="PANTHER" id="PTHR30574">
    <property type="entry name" value="INNER MEMBRANE PROTEIN YEDE"/>
    <property type="match status" value="1"/>
</dbReference>
<comment type="subcellular location">
    <subcellularLocation>
        <location evidence="1">Cell inner membrane</location>
        <topology evidence="1">Multi-pass membrane protein</topology>
    </subcellularLocation>
</comment>
<evidence type="ECO:0008006" key="12">
    <source>
        <dbReference type="Google" id="ProtNLM"/>
    </source>
</evidence>
<feature type="transmembrane region" description="Helical" evidence="9">
    <location>
        <begin position="184"/>
        <end position="202"/>
    </location>
</feature>
<evidence type="ECO:0000313" key="11">
    <source>
        <dbReference type="Proteomes" id="UP000463939"/>
    </source>
</evidence>
<feature type="transmembrane region" description="Helical" evidence="9">
    <location>
        <begin position="214"/>
        <end position="231"/>
    </location>
</feature>
<dbReference type="InterPro" id="IPR007272">
    <property type="entry name" value="Sulf_transp_TsuA/YedE"/>
</dbReference>
<proteinExistence type="inferred from homology"/>
<feature type="transmembrane region" description="Helical" evidence="9">
    <location>
        <begin position="364"/>
        <end position="383"/>
    </location>
</feature>
<keyword evidence="11" id="KW-1185">Reference proteome</keyword>
<keyword evidence="7 9" id="KW-0472">Membrane</keyword>
<dbReference type="EMBL" id="AP021881">
    <property type="protein sequence ID" value="BBP00495.1"/>
    <property type="molecule type" value="Genomic_DNA"/>
</dbReference>
<feature type="transmembrane region" description="Helical" evidence="9">
    <location>
        <begin position="123"/>
        <end position="140"/>
    </location>
</feature>
<reference evidence="11" key="1">
    <citation type="submission" date="2019-11" db="EMBL/GenBank/DDBJ databases">
        <title>Isolation and characterization of a novel species in the genus Sulfuriferula.</title>
        <authorList>
            <person name="Mochizuki J."/>
            <person name="Kojima H."/>
            <person name="Fukui M."/>
        </authorList>
    </citation>
    <scope>NUCLEOTIDE SEQUENCE [LARGE SCALE GENOMIC DNA]</scope>
    <source>
        <strain evidence="11">SGTM</strain>
    </source>
</reference>
<dbReference type="RefSeq" id="WP_162084425.1">
    <property type="nucleotide sequence ID" value="NZ_AP021881.1"/>
</dbReference>
<accession>A0A809RFX9</accession>
<feature type="transmembrane region" description="Helical" evidence="9">
    <location>
        <begin position="296"/>
        <end position="316"/>
    </location>
</feature>
<dbReference type="GO" id="GO:0005886">
    <property type="term" value="C:plasma membrane"/>
    <property type="evidence" value="ECO:0007669"/>
    <property type="project" value="UniProtKB-SubCell"/>
</dbReference>
<feature type="transmembrane region" description="Helical" evidence="9">
    <location>
        <begin position="93"/>
        <end position="111"/>
    </location>
</feature>
<keyword evidence="2" id="KW-0813">Transport</keyword>
<sequence length="422" mass="45594">MLFESFAQAQSVLLWSTFALALVLGLVANKTNFCTMGAVSDWVNMGDMGRMRAWLLAIAVAMLGVSVLEYLGLANIDASFPPYRGAQLIWAENIFGGVLFGIGMTFASGCGNKTLIRIGGGNIKSIFVLLIISVIAYFMVNPFPGTDKTLFTVLFNGWLRPLAINVGTHQDLASFLVNDASLKQARLVLGVLIALFIAIFVFKSKDFRASKDNIIGGLVVGLVVLGAWYISTVVGVKASDGTVYTLQSYVQEWDFAAGPNDIKPADSRPLSPQSFTFINPMGQTLGYAIAKFDGSFLTFGVMALAGVIAGSLLWSLLSRNFRIEWFASFADFRNHVFGAVLMGFGGVLAMGCTIGQGITGMSTLALGSFLALISIVFGSAMTMRMQYYKLVYEADASFMKSLFSSLVDFKLLPAFMRKLEAV</sequence>
<evidence type="ECO:0000256" key="2">
    <source>
        <dbReference type="ARBA" id="ARBA00022448"/>
    </source>
</evidence>
<feature type="transmembrane region" description="Helical" evidence="9">
    <location>
        <begin position="53"/>
        <end position="73"/>
    </location>
</feature>
<evidence type="ECO:0000256" key="9">
    <source>
        <dbReference type="SAM" id="Phobius"/>
    </source>
</evidence>
<keyword evidence="6 9" id="KW-1133">Transmembrane helix</keyword>
<feature type="transmembrane region" description="Helical" evidence="9">
    <location>
        <begin position="12"/>
        <end position="32"/>
    </location>
</feature>
<keyword evidence="3" id="KW-1003">Cell membrane</keyword>
<keyword evidence="4" id="KW-0997">Cell inner membrane</keyword>
<dbReference type="Pfam" id="PF04143">
    <property type="entry name" value="Sulf_transp"/>
    <property type="match status" value="1"/>
</dbReference>